<name>A0ACB8B7U2_9AGAM</name>
<reference evidence="1" key="1">
    <citation type="journal article" date="2021" name="New Phytol.">
        <title>Evolutionary innovations through gain and loss of genes in the ectomycorrhizal Boletales.</title>
        <authorList>
            <person name="Wu G."/>
            <person name="Miyauchi S."/>
            <person name="Morin E."/>
            <person name="Kuo A."/>
            <person name="Drula E."/>
            <person name="Varga T."/>
            <person name="Kohler A."/>
            <person name="Feng B."/>
            <person name="Cao Y."/>
            <person name="Lipzen A."/>
            <person name="Daum C."/>
            <person name="Hundley H."/>
            <person name="Pangilinan J."/>
            <person name="Johnson J."/>
            <person name="Barry K."/>
            <person name="LaButti K."/>
            <person name="Ng V."/>
            <person name="Ahrendt S."/>
            <person name="Min B."/>
            <person name="Choi I.G."/>
            <person name="Park H."/>
            <person name="Plett J.M."/>
            <person name="Magnuson J."/>
            <person name="Spatafora J.W."/>
            <person name="Nagy L.G."/>
            <person name="Henrissat B."/>
            <person name="Grigoriev I.V."/>
            <person name="Yang Z.L."/>
            <person name="Xu J."/>
            <person name="Martin F.M."/>
        </authorList>
    </citation>
    <scope>NUCLEOTIDE SEQUENCE</scope>
    <source>
        <strain evidence="1">KUC20120723A-06</strain>
    </source>
</reference>
<gene>
    <name evidence="1" type="ORF">BV22DRAFT_1018827</name>
</gene>
<dbReference type="Proteomes" id="UP000790709">
    <property type="component" value="Unassembled WGS sequence"/>
</dbReference>
<comment type="caution">
    <text evidence="1">The sequence shown here is derived from an EMBL/GenBank/DDBJ whole genome shotgun (WGS) entry which is preliminary data.</text>
</comment>
<evidence type="ECO:0000313" key="1">
    <source>
        <dbReference type="EMBL" id="KAH7921727.1"/>
    </source>
</evidence>
<accession>A0ACB8B7U2</accession>
<sequence length="96" mass="10462">MLPPGPERLEVVRVWYSITSSVYNNETLHLFNRGKARVIVATIAFGMGINRRDIRAVASIGLPDSLSNAIQEGGHAGRDLLSEAVGIIYVKPSVMK</sequence>
<protein>
    <submittedName>
        <fullName evidence="1">Uncharacterized protein</fullName>
    </submittedName>
</protein>
<keyword evidence="2" id="KW-1185">Reference proteome</keyword>
<evidence type="ECO:0000313" key="2">
    <source>
        <dbReference type="Proteomes" id="UP000790709"/>
    </source>
</evidence>
<dbReference type="EMBL" id="MU266514">
    <property type="protein sequence ID" value="KAH7921727.1"/>
    <property type="molecule type" value="Genomic_DNA"/>
</dbReference>
<organism evidence="1 2">
    <name type="scientific">Leucogyrophana mollusca</name>
    <dbReference type="NCBI Taxonomy" id="85980"/>
    <lineage>
        <taxon>Eukaryota</taxon>
        <taxon>Fungi</taxon>
        <taxon>Dikarya</taxon>
        <taxon>Basidiomycota</taxon>
        <taxon>Agaricomycotina</taxon>
        <taxon>Agaricomycetes</taxon>
        <taxon>Agaricomycetidae</taxon>
        <taxon>Boletales</taxon>
        <taxon>Boletales incertae sedis</taxon>
        <taxon>Leucogyrophana</taxon>
    </lineage>
</organism>
<proteinExistence type="predicted"/>